<keyword evidence="2" id="KW-1185">Reference proteome</keyword>
<dbReference type="GO" id="GO:0008168">
    <property type="term" value="F:methyltransferase activity"/>
    <property type="evidence" value="ECO:0007669"/>
    <property type="project" value="UniProtKB-KW"/>
</dbReference>
<evidence type="ECO:0000313" key="1">
    <source>
        <dbReference type="EMBL" id="MBB3111477.1"/>
    </source>
</evidence>
<sequence>MTIWHHIKLCETIEYGVNEEGYEYWEAEIQDWNEKSKEATDLVAIRLVYNDDNEQLTTDVEYLVAHAQEEANAAQLVEEAKQILLLRARAELGTDVELA</sequence>
<evidence type="ECO:0000313" key="2">
    <source>
        <dbReference type="Proteomes" id="UP000570361"/>
    </source>
</evidence>
<dbReference type="AlphaFoldDB" id="A0A7W5FNT2"/>
<comment type="caution">
    <text evidence="1">The sequence shown here is derived from an EMBL/GenBank/DDBJ whole genome shotgun (WGS) entry which is preliminary data.</text>
</comment>
<gene>
    <name evidence="1" type="ORF">FHS18_003545</name>
</gene>
<keyword evidence="1" id="KW-0808">Transferase</keyword>
<proteinExistence type="predicted"/>
<reference evidence="1 2" key="1">
    <citation type="submission" date="2020-08" db="EMBL/GenBank/DDBJ databases">
        <title>Genomic Encyclopedia of Type Strains, Phase III (KMG-III): the genomes of soil and plant-associated and newly described type strains.</title>
        <authorList>
            <person name="Whitman W."/>
        </authorList>
    </citation>
    <scope>NUCLEOTIDE SEQUENCE [LARGE SCALE GENOMIC DNA]</scope>
    <source>
        <strain evidence="1 2">CECT 5862</strain>
    </source>
</reference>
<dbReference type="RefSeq" id="WP_183601340.1">
    <property type="nucleotide sequence ID" value="NZ_JACHXK010000007.1"/>
</dbReference>
<organism evidence="1 2">
    <name type="scientific">Paenibacillus phyllosphaerae</name>
    <dbReference type="NCBI Taxonomy" id="274593"/>
    <lineage>
        <taxon>Bacteria</taxon>
        <taxon>Bacillati</taxon>
        <taxon>Bacillota</taxon>
        <taxon>Bacilli</taxon>
        <taxon>Bacillales</taxon>
        <taxon>Paenibacillaceae</taxon>
        <taxon>Paenibacillus</taxon>
    </lineage>
</organism>
<keyword evidence="1" id="KW-0489">Methyltransferase</keyword>
<name>A0A7W5FNT2_9BACL</name>
<protein>
    <submittedName>
        <fullName evidence="1">tRNA1(Val) A37 N6-methylase TrmN6</fullName>
    </submittedName>
</protein>
<dbReference type="GO" id="GO:0032259">
    <property type="term" value="P:methylation"/>
    <property type="evidence" value="ECO:0007669"/>
    <property type="project" value="UniProtKB-KW"/>
</dbReference>
<accession>A0A7W5FNT2</accession>
<dbReference type="Proteomes" id="UP000570361">
    <property type="component" value="Unassembled WGS sequence"/>
</dbReference>
<dbReference type="EMBL" id="JACHXK010000007">
    <property type="protein sequence ID" value="MBB3111477.1"/>
    <property type="molecule type" value="Genomic_DNA"/>
</dbReference>